<dbReference type="SUPFAM" id="SSF51412">
    <property type="entry name" value="Inosine monophosphate dehydrogenase (IMPDH)"/>
    <property type="match status" value="1"/>
</dbReference>
<evidence type="ECO:0000256" key="6">
    <source>
        <dbReference type="ARBA" id="ARBA00022958"/>
    </source>
</evidence>
<dbReference type="PANTHER" id="PTHR11911">
    <property type="entry name" value="INOSINE-5-MONOPHOSPHATE DEHYDROGENASE RELATED"/>
    <property type="match status" value="1"/>
</dbReference>
<dbReference type="PIRSF" id="PIRSF000130">
    <property type="entry name" value="IMPDH"/>
    <property type="match status" value="1"/>
</dbReference>
<dbReference type="SMART" id="SM01240">
    <property type="entry name" value="IMPDH"/>
    <property type="match status" value="1"/>
</dbReference>
<evidence type="ECO:0000256" key="10">
    <source>
        <dbReference type="ARBA" id="ARBA00048028"/>
    </source>
</evidence>
<dbReference type="HAMAP" id="MF_01964">
    <property type="entry name" value="IMPDH"/>
    <property type="match status" value="1"/>
</dbReference>
<dbReference type="InterPro" id="IPR046342">
    <property type="entry name" value="CBS_dom_sf"/>
</dbReference>
<feature type="domain" description="CBS" evidence="11">
    <location>
        <begin position="100"/>
        <end position="159"/>
    </location>
</feature>
<keyword evidence="3" id="KW-0479">Metal-binding</keyword>
<reference evidence="12" key="1">
    <citation type="submission" date="2018-05" db="EMBL/GenBank/DDBJ databases">
        <authorList>
            <person name="Lanie J.A."/>
            <person name="Ng W.-L."/>
            <person name="Kazmierczak K.M."/>
            <person name="Andrzejewski T.M."/>
            <person name="Davidsen T.M."/>
            <person name="Wayne K.J."/>
            <person name="Tettelin H."/>
            <person name="Glass J.I."/>
            <person name="Rusch D."/>
            <person name="Podicherti R."/>
            <person name="Tsui H.-C.T."/>
            <person name="Winkler M.E."/>
        </authorList>
    </citation>
    <scope>NUCLEOTIDE SEQUENCE</scope>
</reference>
<keyword evidence="8" id="KW-0520">NAD</keyword>
<organism evidence="12">
    <name type="scientific">marine metagenome</name>
    <dbReference type="NCBI Taxonomy" id="408172"/>
    <lineage>
        <taxon>unclassified sequences</taxon>
        <taxon>metagenomes</taxon>
        <taxon>ecological metagenomes</taxon>
    </lineage>
</organism>
<keyword evidence="9" id="KW-0129">CBS domain</keyword>
<dbReference type="GO" id="GO:0006177">
    <property type="term" value="P:GMP biosynthetic process"/>
    <property type="evidence" value="ECO:0007669"/>
    <property type="project" value="UniProtKB-KW"/>
</dbReference>
<dbReference type="Pfam" id="PF00571">
    <property type="entry name" value="CBS"/>
    <property type="match status" value="2"/>
</dbReference>
<dbReference type="GO" id="GO:0003938">
    <property type="term" value="F:IMP dehydrogenase activity"/>
    <property type="evidence" value="ECO:0007669"/>
    <property type="project" value="UniProtKB-EC"/>
</dbReference>
<dbReference type="InterPro" id="IPR015875">
    <property type="entry name" value="IMP_DH/GMP_Rdtase_CS"/>
</dbReference>
<sequence length="493" mass="54160">MDGYIAKEIFNDKIGFAYDDLIILPGYIDFSVSDIKLRSNLTKNIKLNTPIVSSPMDTVTEHNMAIQLALQGGIGIIHCNNSIDEQVEHVKKVKRFQNGFITNPVLLSPEQPISEIYRIKKQHGFSGIPITQNGRMDSKLLGMVSFRDVDFVKNKETSIGDVMLTDLITIEEGSSLEDAYEILKESKRSRLPVVDENFNLKSLICRKDLANRREYPNASRNRTTNQLLVGASVTTHLNTNERIIPLIKAGVDVLVIDSAQGNSLYQIKTIKYIKEKFPDIDIIAGNVVTTKQAKNLIDAGADALRVGMGIGSICTTQEVCGVGRSQATAVYKVSRYAKSLGIPIIADGSIKNTGHIVKALTLGASTVMLGSMLAGTEDSPGEIFYKDGVRLKNYRGMGSIEAMKQTSSSERYLAQNENIKVAQGVSGTVVTKGKVSTYIPYLVQGVKHGLQDIGSNTIQKLHTMLDDGTIEFEIRSMSSMRDGAIHGLYDYKK</sequence>
<keyword evidence="4" id="KW-0332">GMP biosynthesis</keyword>
<dbReference type="InterPro" id="IPR005990">
    <property type="entry name" value="IMP_DH"/>
</dbReference>
<comment type="similarity">
    <text evidence="2">Belongs to the IMPDH/GMPR family.</text>
</comment>
<evidence type="ECO:0000256" key="2">
    <source>
        <dbReference type="ARBA" id="ARBA00005502"/>
    </source>
</evidence>
<dbReference type="CDD" id="cd00381">
    <property type="entry name" value="IMPDH"/>
    <property type="match status" value="1"/>
</dbReference>
<gene>
    <name evidence="12" type="ORF">METZ01_LOCUS64080</name>
</gene>
<dbReference type="PANTHER" id="PTHR11911:SF111">
    <property type="entry name" value="INOSINE-5'-MONOPHOSPHATE DEHYDROGENASE"/>
    <property type="match status" value="1"/>
</dbReference>
<evidence type="ECO:0000256" key="5">
    <source>
        <dbReference type="ARBA" id="ARBA00022755"/>
    </source>
</evidence>
<dbReference type="PROSITE" id="PS51371">
    <property type="entry name" value="CBS"/>
    <property type="match status" value="2"/>
</dbReference>
<dbReference type="SUPFAM" id="SSF54631">
    <property type="entry name" value="CBS-domain pair"/>
    <property type="match status" value="1"/>
</dbReference>
<dbReference type="GO" id="GO:0046872">
    <property type="term" value="F:metal ion binding"/>
    <property type="evidence" value="ECO:0007669"/>
    <property type="project" value="UniProtKB-KW"/>
</dbReference>
<feature type="domain" description="CBS" evidence="11">
    <location>
        <begin position="163"/>
        <end position="219"/>
    </location>
</feature>
<dbReference type="CDD" id="cd04601">
    <property type="entry name" value="CBS_pair_IMPDH"/>
    <property type="match status" value="1"/>
</dbReference>
<evidence type="ECO:0000256" key="9">
    <source>
        <dbReference type="ARBA" id="ARBA00023122"/>
    </source>
</evidence>
<name>A0A381T4S8_9ZZZZ</name>
<dbReference type="InterPro" id="IPR001093">
    <property type="entry name" value="IMP_DH_GMPRt"/>
</dbReference>
<dbReference type="NCBIfam" id="TIGR01302">
    <property type="entry name" value="IMP_dehydrog"/>
    <property type="match status" value="1"/>
</dbReference>
<dbReference type="AlphaFoldDB" id="A0A381T4S8"/>
<keyword evidence="7" id="KW-0560">Oxidoreductase</keyword>
<comment type="cofactor">
    <cofactor evidence="1">
        <name>K(+)</name>
        <dbReference type="ChEBI" id="CHEBI:29103"/>
    </cofactor>
</comment>
<keyword evidence="6" id="KW-0630">Potassium</keyword>
<evidence type="ECO:0000256" key="4">
    <source>
        <dbReference type="ARBA" id="ARBA00022749"/>
    </source>
</evidence>
<evidence type="ECO:0000256" key="8">
    <source>
        <dbReference type="ARBA" id="ARBA00023027"/>
    </source>
</evidence>
<dbReference type="InterPro" id="IPR000644">
    <property type="entry name" value="CBS_dom"/>
</dbReference>
<comment type="catalytic activity">
    <reaction evidence="10">
        <text>IMP + NAD(+) + H2O = XMP + NADH + H(+)</text>
        <dbReference type="Rhea" id="RHEA:11708"/>
        <dbReference type="ChEBI" id="CHEBI:15377"/>
        <dbReference type="ChEBI" id="CHEBI:15378"/>
        <dbReference type="ChEBI" id="CHEBI:57464"/>
        <dbReference type="ChEBI" id="CHEBI:57540"/>
        <dbReference type="ChEBI" id="CHEBI:57945"/>
        <dbReference type="ChEBI" id="CHEBI:58053"/>
        <dbReference type="EC" id="1.1.1.205"/>
    </reaction>
</comment>
<accession>A0A381T4S8</accession>
<evidence type="ECO:0000256" key="1">
    <source>
        <dbReference type="ARBA" id="ARBA00001958"/>
    </source>
</evidence>
<keyword evidence="5" id="KW-0658">Purine biosynthesis</keyword>
<dbReference type="Pfam" id="PF00478">
    <property type="entry name" value="IMPDH"/>
    <property type="match status" value="1"/>
</dbReference>
<evidence type="ECO:0000259" key="11">
    <source>
        <dbReference type="PROSITE" id="PS51371"/>
    </source>
</evidence>
<dbReference type="GO" id="GO:0005737">
    <property type="term" value="C:cytoplasm"/>
    <property type="evidence" value="ECO:0007669"/>
    <property type="project" value="TreeGrafter"/>
</dbReference>
<dbReference type="PROSITE" id="PS00487">
    <property type="entry name" value="IMP_DH_GMP_RED"/>
    <property type="match status" value="1"/>
</dbReference>
<dbReference type="InterPro" id="IPR013785">
    <property type="entry name" value="Aldolase_TIM"/>
</dbReference>
<proteinExistence type="inferred from homology"/>
<protein>
    <recommendedName>
        <fullName evidence="11">CBS domain-containing protein</fullName>
    </recommendedName>
</protein>
<dbReference type="GO" id="GO:0006183">
    <property type="term" value="P:GTP biosynthetic process"/>
    <property type="evidence" value="ECO:0007669"/>
    <property type="project" value="TreeGrafter"/>
</dbReference>
<evidence type="ECO:0000256" key="7">
    <source>
        <dbReference type="ARBA" id="ARBA00023002"/>
    </source>
</evidence>
<dbReference type="Gene3D" id="3.20.20.70">
    <property type="entry name" value="Aldolase class I"/>
    <property type="match status" value="1"/>
</dbReference>
<evidence type="ECO:0000256" key="3">
    <source>
        <dbReference type="ARBA" id="ARBA00022723"/>
    </source>
</evidence>
<dbReference type="SMART" id="SM00116">
    <property type="entry name" value="CBS"/>
    <property type="match status" value="2"/>
</dbReference>
<dbReference type="FunFam" id="3.20.20.70:FF:000086">
    <property type="entry name" value="IMP dehydrogenase, putative"/>
    <property type="match status" value="1"/>
</dbReference>
<evidence type="ECO:0000313" key="12">
    <source>
        <dbReference type="EMBL" id="SVA11226.1"/>
    </source>
</evidence>
<dbReference type="EMBL" id="UINC01004030">
    <property type="protein sequence ID" value="SVA11226.1"/>
    <property type="molecule type" value="Genomic_DNA"/>
</dbReference>